<feature type="compositionally biased region" description="Low complexity" evidence="1">
    <location>
        <begin position="70"/>
        <end position="83"/>
    </location>
</feature>
<dbReference type="EMBL" id="JAWJZF010000324">
    <property type="protein sequence ID" value="MDX2292652.1"/>
    <property type="molecule type" value="Genomic_DNA"/>
</dbReference>
<name>A0ABU4K5C4_9ACTN</name>
<evidence type="ECO:0000313" key="2">
    <source>
        <dbReference type="EMBL" id="MDX2292652.1"/>
    </source>
</evidence>
<evidence type="ECO:0000313" key="3">
    <source>
        <dbReference type="Proteomes" id="UP001278571"/>
    </source>
</evidence>
<proteinExistence type="predicted"/>
<gene>
    <name evidence="2" type="ORF">R2363_10755</name>
</gene>
<dbReference type="RefSeq" id="WP_319009128.1">
    <property type="nucleotide sequence ID" value="NZ_JAWJZF010000324.1"/>
</dbReference>
<reference evidence="2 3" key="1">
    <citation type="submission" date="2023-10" db="EMBL/GenBank/DDBJ databases">
        <authorList>
            <person name="Wang X.X."/>
        </authorList>
    </citation>
    <scope>NUCLEOTIDE SEQUENCE [LARGE SCALE GENOMIC DNA]</scope>
    <source>
        <strain evidence="2 3">NBRC 12816</strain>
    </source>
</reference>
<protein>
    <submittedName>
        <fullName evidence="2">Uncharacterized protein</fullName>
    </submittedName>
</protein>
<accession>A0ABU4K5C4</accession>
<sequence length="95" mass="9774">MTTTISATERAAAQAYLRLLESTQAVLTDPRLAPYAGVMLTNPMAEADEALRAAGLVGNEDRLLRLVSALRASPGSPPGAAAPTADRGRRAGAAE</sequence>
<organism evidence="2 3">
    <name type="scientific">Streptomyces roseolus</name>
    <dbReference type="NCBI Taxonomy" id="67358"/>
    <lineage>
        <taxon>Bacteria</taxon>
        <taxon>Bacillati</taxon>
        <taxon>Actinomycetota</taxon>
        <taxon>Actinomycetes</taxon>
        <taxon>Kitasatosporales</taxon>
        <taxon>Streptomycetaceae</taxon>
        <taxon>Streptomyces</taxon>
    </lineage>
</organism>
<evidence type="ECO:0000256" key="1">
    <source>
        <dbReference type="SAM" id="MobiDB-lite"/>
    </source>
</evidence>
<keyword evidence="3" id="KW-1185">Reference proteome</keyword>
<feature type="region of interest" description="Disordered" evidence="1">
    <location>
        <begin position="70"/>
        <end position="95"/>
    </location>
</feature>
<dbReference type="Proteomes" id="UP001278571">
    <property type="component" value="Unassembled WGS sequence"/>
</dbReference>
<comment type="caution">
    <text evidence="2">The sequence shown here is derived from an EMBL/GenBank/DDBJ whole genome shotgun (WGS) entry which is preliminary data.</text>
</comment>